<dbReference type="InterPro" id="IPR007863">
    <property type="entry name" value="Peptidase_M16_C"/>
</dbReference>
<reference evidence="4" key="1">
    <citation type="submission" date="2018-05" db="EMBL/GenBank/DDBJ databases">
        <authorList>
            <person name="Lanie J.A."/>
            <person name="Ng W.-L."/>
            <person name="Kazmierczak K.M."/>
            <person name="Andrzejewski T.M."/>
            <person name="Davidsen T.M."/>
            <person name="Wayne K.J."/>
            <person name="Tettelin H."/>
            <person name="Glass J.I."/>
            <person name="Rusch D."/>
            <person name="Podicherti R."/>
            <person name="Tsui H.-C.T."/>
            <person name="Winkler M.E."/>
        </authorList>
    </citation>
    <scope>NUCLEOTIDE SEQUENCE</scope>
</reference>
<evidence type="ECO:0008006" key="5">
    <source>
        <dbReference type="Google" id="ProtNLM"/>
    </source>
</evidence>
<dbReference type="PANTHER" id="PTHR11851:SF49">
    <property type="entry name" value="MITOCHONDRIAL-PROCESSING PEPTIDASE SUBUNIT ALPHA"/>
    <property type="match status" value="1"/>
</dbReference>
<dbReference type="Gene3D" id="3.30.830.10">
    <property type="entry name" value="Metalloenzyme, LuxS/M16 peptidase-like"/>
    <property type="match status" value="2"/>
</dbReference>
<dbReference type="PANTHER" id="PTHR11851">
    <property type="entry name" value="METALLOPROTEASE"/>
    <property type="match status" value="1"/>
</dbReference>
<organism evidence="4">
    <name type="scientific">marine metagenome</name>
    <dbReference type="NCBI Taxonomy" id="408172"/>
    <lineage>
        <taxon>unclassified sequences</taxon>
        <taxon>metagenomes</taxon>
        <taxon>ecological metagenomes</taxon>
    </lineage>
</organism>
<feature type="domain" description="Peptidase M16 C-terminal" evidence="3">
    <location>
        <begin position="190"/>
        <end position="365"/>
    </location>
</feature>
<dbReference type="Pfam" id="PF00675">
    <property type="entry name" value="Peptidase_M16"/>
    <property type="match status" value="1"/>
</dbReference>
<dbReference type="SUPFAM" id="SSF63411">
    <property type="entry name" value="LuxS/MPP-like metallohydrolase"/>
    <property type="match status" value="2"/>
</dbReference>
<protein>
    <recommendedName>
        <fullName evidence="5">Peptidase M16 N-terminal domain-containing protein</fullName>
    </recommendedName>
</protein>
<feature type="domain" description="Peptidase M16 N-terminal" evidence="2">
    <location>
        <begin position="33"/>
        <end position="154"/>
    </location>
</feature>
<evidence type="ECO:0000313" key="4">
    <source>
        <dbReference type="EMBL" id="SVA21687.1"/>
    </source>
</evidence>
<dbReference type="Pfam" id="PF05193">
    <property type="entry name" value="Peptidase_M16_C"/>
    <property type="match status" value="1"/>
</dbReference>
<dbReference type="GO" id="GO:0046872">
    <property type="term" value="F:metal ion binding"/>
    <property type="evidence" value="ECO:0007669"/>
    <property type="project" value="InterPro"/>
</dbReference>
<accession>A0A381U303</accession>
<proteinExistence type="inferred from homology"/>
<name>A0A381U303_9ZZZZ</name>
<comment type="similarity">
    <text evidence="1">Belongs to the peptidase M16 family.</text>
</comment>
<dbReference type="EMBL" id="UINC01005495">
    <property type="protein sequence ID" value="SVA21687.1"/>
    <property type="molecule type" value="Genomic_DNA"/>
</dbReference>
<sequence length="451" mass="51039">MKFHKHFLFLFVNALFAGEGDIVDFTLDNGLKVIVMEKHAIPVVSINLWYDVGSHDEWDGIRGTAHLFEHMMFRGTESIPDGDFDRLLDEVGGDMNAGTNNDHTIYYERLPAGELELVIKMEADRMQNLVLTQEILDTEREVVHEEERQRSADPISKLILKFMRNSVPEGHPYAETPIGIMEQLDTVSVATCQAFYDMFYAPNNAVLTIVGDVDPSKTKSLTETYFGPIPPSQNLPPDPDLSVPDREEKITLLEKSSFDIPVTFMGYQIPSAKHEDIQALEVLNSILSGGESSRLHQRLVRKDKIALFSAGQTFTRKGPGFFLYFAFYFPHVKPQKIEATIIDELTSIKLNGVTDHELTKARKQLLAEKVFQRYSAGSLANSLGNAEMMYGDYHEYEKEIERFSSVTSADLQRVANSYFNDQNLMVMHITPEDLTFGKKLLMRIASFFVGG</sequence>
<dbReference type="InterPro" id="IPR011249">
    <property type="entry name" value="Metalloenz_LuxS/M16"/>
</dbReference>
<evidence type="ECO:0000259" key="2">
    <source>
        <dbReference type="Pfam" id="PF00675"/>
    </source>
</evidence>
<evidence type="ECO:0000256" key="1">
    <source>
        <dbReference type="ARBA" id="ARBA00007261"/>
    </source>
</evidence>
<evidence type="ECO:0000259" key="3">
    <source>
        <dbReference type="Pfam" id="PF05193"/>
    </source>
</evidence>
<dbReference type="InterPro" id="IPR050361">
    <property type="entry name" value="MPP/UQCRC_Complex"/>
</dbReference>
<gene>
    <name evidence="4" type="ORF">METZ01_LOCUS74541</name>
</gene>
<dbReference type="AlphaFoldDB" id="A0A381U303"/>
<dbReference type="InterPro" id="IPR011765">
    <property type="entry name" value="Pept_M16_N"/>
</dbReference>